<evidence type="ECO:0000313" key="4">
    <source>
        <dbReference type="Proteomes" id="UP000580709"/>
    </source>
</evidence>
<protein>
    <submittedName>
        <fullName evidence="3">Uncharacterized protein</fullName>
    </submittedName>
</protein>
<evidence type="ECO:0000256" key="2">
    <source>
        <dbReference type="SAM" id="SignalP"/>
    </source>
</evidence>
<gene>
    <name evidence="3" type="ORF">H0H28_14030</name>
</gene>
<organism evidence="3 4">
    <name type="scientific">Corynebacterium sanguinis</name>
    <dbReference type="NCBI Taxonomy" id="2594913"/>
    <lineage>
        <taxon>Bacteria</taxon>
        <taxon>Bacillati</taxon>
        <taxon>Actinomycetota</taxon>
        <taxon>Actinomycetes</taxon>
        <taxon>Mycobacteriales</taxon>
        <taxon>Corynebacteriaceae</taxon>
        <taxon>Corynebacterium</taxon>
    </lineage>
</organism>
<proteinExistence type="predicted"/>
<evidence type="ECO:0000313" key="3">
    <source>
        <dbReference type="EMBL" id="MBA4506398.1"/>
    </source>
</evidence>
<dbReference type="AlphaFoldDB" id="A0A838X078"/>
<accession>A0A838X078</accession>
<feature type="region of interest" description="Disordered" evidence="1">
    <location>
        <begin position="25"/>
        <end position="73"/>
    </location>
</feature>
<reference evidence="3 4" key="1">
    <citation type="submission" date="2020-07" db="EMBL/GenBank/DDBJ databases">
        <authorList>
            <person name="Khare M."/>
        </authorList>
    </citation>
    <scope>NUCLEOTIDE SEQUENCE [LARGE SCALE GENOMIC DNA]</scope>
    <source>
        <strain evidence="3 4">P8776</strain>
    </source>
</reference>
<feature type="non-terminal residue" evidence="3">
    <location>
        <position position="73"/>
    </location>
</feature>
<keyword evidence="4" id="KW-1185">Reference proteome</keyword>
<dbReference type="EMBL" id="JACEOR010000688">
    <property type="protein sequence ID" value="MBA4506398.1"/>
    <property type="molecule type" value="Genomic_DNA"/>
</dbReference>
<sequence>MNSTTLKLALPALAAALALTACSPTENQAPLKPQETVTLTSTVAPESTTETPTPESAPPAGVRTVDFDHLQQV</sequence>
<feature type="chain" id="PRO_5039629046" evidence="2">
    <location>
        <begin position="24"/>
        <end position="73"/>
    </location>
</feature>
<dbReference type="PROSITE" id="PS51257">
    <property type="entry name" value="PROKAR_LIPOPROTEIN"/>
    <property type="match status" value="1"/>
</dbReference>
<name>A0A838X078_9CORY</name>
<feature type="signal peptide" evidence="2">
    <location>
        <begin position="1"/>
        <end position="23"/>
    </location>
</feature>
<evidence type="ECO:0000256" key="1">
    <source>
        <dbReference type="SAM" id="MobiDB-lite"/>
    </source>
</evidence>
<comment type="caution">
    <text evidence="3">The sequence shown here is derived from an EMBL/GenBank/DDBJ whole genome shotgun (WGS) entry which is preliminary data.</text>
</comment>
<feature type="compositionally biased region" description="Low complexity" evidence="1">
    <location>
        <begin position="40"/>
        <end position="60"/>
    </location>
</feature>
<dbReference type="Proteomes" id="UP000580709">
    <property type="component" value="Unassembled WGS sequence"/>
</dbReference>
<keyword evidence="2" id="KW-0732">Signal</keyword>